<dbReference type="AlphaFoldDB" id="A0A1M5DMJ2"/>
<dbReference type="Proteomes" id="UP000184147">
    <property type="component" value="Unassembled WGS sequence"/>
</dbReference>
<gene>
    <name evidence="1" type="ORF">SAMN05444377_11589</name>
</gene>
<proteinExistence type="predicted"/>
<dbReference type="STRING" id="1124188.SAMN05444377_11589"/>
<keyword evidence="2" id="KW-1185">Reference proteome</keyword>
<reference evidence="1 2" key="1">
    <citation type="submission" date="2016-11" db="EMBL/GenBank/DDBJ databases">
        <authorList>
            <person name="Jaros S."/>
            <person name="Januszkiewicz K."/>
            <person name="Wedrychowicz H."/>
        </authorList>
    </citation>
    <scope>NUCLEOTIDE SEQUENCE [LARGE SCALE GENOMIC DNA]</scope>
    <source>
        <strain evidence="1 2">DSM 25660</strain>
    </source>
</reference>
<protein>
    <submittedName>
        <fullName evidence="1">Uncharacterized protein</fullName>
    </submittedName>
</protein>
<accession>A0A1M5DMJ2</accession>
<organism evidence="1 2">
    <name type="scientific">Flavobacterium fontis</name>
    <dbReference type="NCBI Taxonomy" id="1124188"/>
    <lineage>
        <taxon>Bacteria</taxon>
        <taxon>Pseudomonadati</taxon>
        <taxon>Bacteroidota</taxon>
        <taxon>Flavobacteriia</taxon>
        <taxon>Flavobacteriales</taxon>
        <taxon>Flavobacteriaceae</taxon>
        <taxon>Flavobacterium</taxon>
    </lineage>
</organism>
<evidence type="ECO:0000313" key="2">
    <source>
        <dbReference type="Proteomes" id="UP000184147"/>
    </source>
</evidence>
<name>A0A1M5DMJ2_9FLAO</name>
<evidence type="ECO:0000313" key="1">
    <source>
        <dbReference type="EMBL" id="SHF68115.1"/>
    </source>
</evidence>
<dbReference type="EMBL" id="FQVQ01000015">
    <property type="protein sequence ID" value="SHF68115.1"/>
    <property type="molecule type" value="Genomic_DNA"/>
</dbReference>
<sequence>MKMNLSELILERKISDIKIGDNLNHNIEIIKEEEGDIPCIAGFYIRDYFFEIIVAKGIVVGIQFDFQYETRELSFLKFGDVEIVLSENTSLKNFKNFLDKVDIEFETVESKLESTKVILKKSNSSFYFDDENFKLFKLRVF</sequence>